<dbReference type="EMBL" id="JACJIB010000007">
    <property type="protein sequence ID" value="MBA8914964.1"/>
    <property type="molecule type" value="Genomic_DNA"/>
</dbReference>
<keyword evidence="3" id="KW-1185">Reference proteome</keyword>
<keyword evidence="1" id="KW-1133">Transmembrane helix</keyword>
<name>A0AA40S5L4_9HYPH</name>
<dbReference type="RefSeq" id="WP_108939571.1">
    <property type="nucleotide sequence ID" value="NZ_BPRF01000004.1"/>
</dbReference>
<evidence type="ECO:0000313" key="2">
    <source>
        <dbReference type="EMBL" id="MBA8914964.1"/>
    </source>
</evidence>
<sequence>MRALLATIAGGPGRVSTSAAALVAVGAILGGHWMALLAALWTVLLAGSAFAVAFMGLAIGAAMAGVLESPPSRTADLREANRG</sequence>
<evidence type="ECO:0000256" key="1">
    <source>
        <dbReference type="SAM" id="Phobius"/>
    </source>
</evidence>
<reference evidence="2 3" key="1">
    <citation type="submission" date="2020-08" db="EMBL/GenBank/DDBJ databases">
        <title>Genomic Encyclopedia of Type Strains, Phase IV (KMG-IV): sequencing the most valuable type-strain genomes for metagenomic binning, comparative biology and taxonomic classification.</title>
        <authorList>
            <person name="Goeker M."/>
        </authorList>
    </citation>
    <scope>NUCLEOTIDE SEQUENCE [LARGE SCALE GENOMIC DNA]</scope>
    <source>
        <strain evidence="2 3">DSM 11490</strain>
    </source>
</reference>
<evidence type="ECO:0000313" key="3">
    <source>
        <dbReference type="Proteomes" id="UP000543554"/>
    </source>
</evidence>
<gene>
    <name evidence="2" type="ORF">HNR51_004060</name>
</gene>
<feature type="transmembrane region" description="Helical" evidence="1">
    <location>
        <begin position="36"/>
        <end position="67"/>
    </location>
</feature>
<keyword evidence="1" id="KW-0812">Transmembrane</keyword>
<organism evidence="2 3">
    <name type="scientific">Methylorubrum thiocyanatum</name>
    <dbReference type="NCBI Taxonomy" id="47958"/>
    <lineage>
        <taxon>Bacteria</taxon>
        <taxon>Pseudomonadati</taxon>
        <taxon>Pseudomonadota</taxon>
        <taxon>Alphaproteobacteria</taxon>
        <taxon>Hyphomicrobiales</taxon>
        <taxon>Methylobacteriaceae</taxon>
        <taxon>Methylorubrum</taxon>
    </lineage>
</organism>
<keyword evidence="1" id="KW-0472">Membrane</keyword>
<dbReference type="AlphaFoldDB" id="A0AA40S5L4"/>
<proteinExistence type="predicted"/>
<protein>
    <submittedName>
        <fullName evidence="2">Membrane protein</fullName>
    </submittedName>
</protein>
<dbReference type="Proteomes" id="UP000543554">
    <property type="component" value="Unassembled WGS sequence"/>
</dbReference>
<comment type="caution">
    <text evidence="2">The sequence shown here is derived from an EMBL/GenBank/DDBJ whole genome shotgun (WGS) entry which is preliminary data.</text>
</comment>
<accession>A0AA40S5L4</accession>